<dbReference type="GO" id="GO:0004029">
    <property type="term" value="F:aldehyde dehydrogenase (NAD+) activity"/>
    <property type="evidence" value="ECO:0007669"/>
    <property type="project" value="TreeGrafter"/>
</dbReference>
<gene>
    <name evidence="1" type="ORF">Z519_07718</name>
</gene>
<keyword evidence="2" id="KW-1185">Reference proteome</keyword>
<dbReference type="RefSeq" id="XP_016618419.1">
    <property type="nucleotide sequence ID" value="XM_016765450.1"/>
</dbReference>
<dbReference type="VEuPathDB" id="FungiDB:Z519_07718"/>
<dbReference type="InterPro" id="IPR036291">
    <property type="entry name" value="NAD(P)-bd_dom_sf"/>
</dbReference>
<dbReference type="Proteomes" id="UP000053789">
    <property type="component" value="Unassembled WGS sequence"/>
</dbReference>
<protein>
    <recommendedName>
        <fullName evidence="3">NAD-dependent epimerase/dehydratase domain-containing protein</fullName>
    </recommendedName>
</protein>
<dbReference type="PANTHER" id="PTHR48079">
    <property type="entry name" value="PROTEIN YEEZ"/>
    <property type="match status" value="1"/>
</dbReference>
<dbReference type="SUPFAM" id="SSF51735">
    <property type="entry name" value="NAD(P)-binding Rossmann-fold domains"/>
    <property type="match status" value="1"/>
</dbReference>
<dbReference type="AlphaFoldDB" id="A0A0D2HLS7"/>
<reference evidence="1" key="1">
    <citation type="submission" date="2015-01" db="EMBL/GenBank/DDBJ databases">
        <title>The Genome Sequence of Cladophialophora bantiana CBS 173.52.</title>
        <authorList>
            <consortium name="The Broad Institute Genomics Platform"/>
            <person name="Cuomo C."/>
            <person name="de Hoog S."/>
            <person name="Gorbushina A."/>
            <person name="Stielow B."/>
            <person name="Teixiera M."/>
            <person name="Abouelleil A."/>
            <person name="Chapman S.B."/>
            <person name="Priest M."/>
            <person name="Young S.K."/>
            <person name="Wortman J."/>
            <person name="Nusbaum C."/>
            <person name="Birren B."/>
        </authorList>
    </citation>
    <scope>NUCLEOTIDE SEQUENCE [LARGE SCALE GENOMIC DNA]</scope>
    <source>
        <strain evidence="1">CBS 173.52</strain>
    </source>
</reference>
<evidence type="ECO:0000313" key="1">
    <source>
        <dbReference type="EMBL" id="KIW91750.1"/>
    </source>
</evidence>
<dbReference type="GeneID" id="27700646"/>
<evidence type="ECO:0008006" key="3">
    <source>
        <dbReference type="Google" id="ProtNLM"/>
    </source>
</evidence>
<dbReference type="EMBL" id="KN846990">
    <property type="protein sequence ID" value="KIW91750.1"/>
    <property type="molecule type" value="Genomic_DNA"/>
</dbReference>
<dbReference type="OrthoDB" id="10262413at2759"/>
<dbReference type="GO" id="GO:0005737">
    <property type="term" value="C:cytoplasm"/>
    <property type="evidence" value="ECO:0007669"/>
    <property type="project" value="TreeGrafter"/>
</dbReference>
<name>A0A0D2HLS7_CLAB1</name>
<accession>A0A0D2HLS7</accession>
<dbReference type="PANTHER" id="PTHR48079:SF6">
    <property type="entry name" value="NAD(P)-BINDING DOMAIN-CONTAINING PROTEIN-RELATED"/>
    <property type="match status" value="1"/>
</dbReference>
<dbReference type="InterPro" id="IPR051783">
    <property type="entry name" value="NAD(P)-dependent_oxidoreduct"/>
</dbReference>
<sequence length="349" mass="37898">MPHRILVTGASGYLGGTLLARWSSFGLPPYDKLYALIRTDEQANAVKQYGAEPLNFDVKDETAVNEGVVSNNITIVLFLIDALHAESQAYFIRALAQVKKSLRTDVHFMHTSGAKIFSSHAGAPVDQPVLDTQADLYDIQKSQIPPLPQIQPAIDANNTIIELGEFHGVPTYIFVPCIVYGRGEGFGNQISIQTVAITRAAQAARRVYSVDTEKTVWPVCHVIDNTTLYLQILASIMRGENPGSGKQGYYLASSGTVAWVDLYSAMAVALATRGVIDDEAVTLATDQALDAMASGLGCPRELVPLQLGGMCTFTTRHGQEIGWKPQYPADHILEAVDEEVELILANLPK</sequence>
<organism evidence="1 2">
    <name type="scientific">Cladophialophora bantiana (strain ATCC 10958 / CBS 173.52 / CDC B-1940 / NIH 8579)</name>
    <name type="common">Xylohypha bantiana</name>
    <dbReference type="NCBI Taxonomy" id="1442370"/>
    <lineage>
        <taxon>Eukaryota</taxon>
        <taxon>Fungi</taxon>
        <taxon>Dikarya</taxon>
        <taxon>Ascomycota</taxon>
        <taxon>Pezizomycotina</taxon>
        <taxon>Eurotiomycetes</taxon>
        <taxon>Chaetothyriomycetidae</taxon>
        <taxon>Chaetothyriales</taxon>
        <taxon>Herpotrichiellaceae</taxon>
        <taxon>Cladophialophora</taxon>
    </lineage>
</organism>
<proteinExistence type="predicted"/>
<evidence type="ECO:0000313" key="2">
    <source>
        <dbReference type="Proteomes" id="UP000053789"/>
    </source>
</evidence>
<dbReference type="HOGENOM" id="CLU_007383_12_0_1"/>
<dbReference type="Gene3D" id="3.40.50.720">
    <property type="entry name" value="NAD(P)-binding Rossmann-like Domain"/>
    <property type="match status" value="1"/>
</dbReference>